<gene>
    <name evidence="2" type="ORF">N8M53_06430</name>
</gene>
<dbReference type="Pfam" id="PF11205">
    <property type="entry name" value="DUF2987"/>
    <property type="match status" value="1"/>
</dbReference>
<reference evidence="2" key="1">
    <citation type="submission" date="2022-09" db="EMBL/GenBank/DDBJ databases">
        <authorList>
            <person name="Li Z.-J."/>
        </authorList>
    </citation>
    <scope>NUCLEOTIDE SEQUENCE</scope>
    <source>
        <strain evidence="2">TGB11</strain>
    </source>
</reference>
<dbReference type="RefSeq" id="WP_269579918.1">
    <property type="nucleotide sequence ID" value="NZ_CP114588.1"/>
</dbReference>
<feature type="chain" id="PRO_5041447402" evidence="1">
    <location>
        <begin position="21"/>
        <end position="216"/>
    </location>
</feature>
<organism evidence="2 3">
    <name type="scientific">Salinivibrio kushneri</name>
    <dbReference type="NCBI Taxonomy" id="1908198"/>
    <lineage>
        <taxon>Bacteria</taxon>
        <taxon>Pseudomonadati</taxon>
        <taxon>Pseudomonadota</taxon>
        <taxon>Gammaproteobacteria</taxon>
        <taxon>Vibrionales</taxon>
        <taxon>Vibrionaceae</taxon>
        <taxon>Salinivibrio</taxon>
    </lineage>
</organism>
<dbReference type="EMBL" id="CP114588">
    <property type="protein sequence ID" value="WBA09825.1"/>
    <property type="molecule type" value="Genomic_DNA"/>
</dbReference>
<accession>A0AA47LSE5</accession>
<name>A0AA47LSE5_9GAMM</name>
<feature type="signal peptide" evidence="1">
    <location>
        <begin position="1"/>
        <end position="20"/>
    </location>
</feature>
<evidence type="ECO:0000313" key="3">
    <source>
        <dbReference type="Proteomes" id="UP001164748"/>
    </source>
</evidence>
<dbReference type="AlphaFoldDB" id="A0AA47LSE5"/>
<proteinExistence type="predicted"/>
<keyword evidence="1" id="KW-0732">Signal</keyword>
<dbReference type="InterPro" id="IPR021370">
    <property type="entry name" value="DUF2987"/>
</dbReference>
<dbReference type="Proteomes" id="UP001164748">
    <property type="component" value="Chromosome"/>
</dbReference>
<evidence type="ECO:0000313" key="2">
    <source>
        <dbReference type="EMBL" id="WBA09825.1"/>
    </source>
</evidence>
<sequence length="216" mass="23762">MKKLASVLVVLGMVSVPASADTYRFSYSKLFTQLKHNVEEGHPDIGVAYFMVSAESGEVCPISRAWMSKEEHYEAFDVPASQALPLPLDNQLRKVNPDVFVETPADRNCDISFQVLVDQPVGKKLTSQQIKSWLPQMDTMMENLGGMFASWFMPKTQGVVLHFSPSVTGAVTSSEGKKYPIDAHQAIIDVNHLGDSATLTLPEAPIKVSPWLPKNG</sequence>
<evidence type="ECO:0000256" key="1">
    <source>
        <dbReference type="SAM" id="SignalP"/>
    </source>
</evidence>
<protein>
    <submittedName>
        <fullName evidence="2">DUF2987 domain-containing protein</fullName>
    </submittedName>
</protein>